<proteinExistence type="predicted"/>
<keyword evidence="2" id="KW-1185">Reference proteome</keyword>
<evidence type="ECO:0000313" key="2">
    <source>
        <dbReference type="Proteomes" id="UP001596002"/>
    </source>
</evidence>
<accession>A0ABV9PYZ1</accession>
<name>A0ABV9PYZ1_9BACL</name>
<comment type="caution">
    <text evidence="1">The sequence shown here is derived from an EMBL/GenBank/DDBJ whole genome shotgun (WGS) entry which is preliminary data.</text>
</comment>
<sequence>MGSYNGDFLSGEIDPDRKEFTITMIRNTSAYSVWNKEQLHEMYDELAKFKNSGEDSLIITSGTLPILLNRNEIEKLHEDLRAVIAQTDS</sequence>
<dbReference type="Proteomes" id="UP001596002">
    <property type="component" value="Unassembled WGS sequence"/>
</dbReference>
<protein>
    <submittedName>
        <fullName evidence="1">Uncharacterized protein</fullName>
    </submittedName>
</protein>
<organism evidence="1 2">
    <name type="scientific">Effusibacillus consociatus</name>
    <dbReference type="NCBI Taxonomy" id="1117041"/>
    <lineage>
        <taxon>Bacteria</taxon>
        <taxon>Bacillati</taxon>
        <taxon>Bacillota</taxon>
        <taxon>Bacilli</taxon>
        <taxon>Bacillales</taxon>
        <taxon>Alicyclobacillaceae</taxon>
        <taxon>Effusibacillus</taxon>
    </lineage>
</organism>
<dbReference type="EMBL" id="JBHSHC010000064">
    <property type="protein sequence ID" value="MFC4767491.1"/>
    <property type="molecule type" value="Genomic_DNA"/>
</dbReference>
<evidence type="ECO:0000313" key="1">
    <source>
        <dbReference type="EMBL" id="MFC4767491.1"/>
    </source>
</evidence>
<gene>
    <name evidence="1" type="ORF">ACFO8Q_08960</name>
</gene>
<dbReference type="RefSeq" id="WP_380025414.1">
    <property type="nucleotide sequence ID" value="NZ_JBHSHC010000064.1"/>
</dbReference>
<reference evidence="2" key="1">
    <citation type="journal article" date="2019" name="Int. J. Syst. Evol. Microbiol.">
        <title>The Global Catalogue of Microorganisms (GCM) 10K type strain sequencing project: providing services to taxonomists for standard genome sequencing and annotation.</title>
        <authorList>
            <consortium name="The Broad Institute Genomics Platform"/>
            <consortium name="The Broad Institute Genome Sequencing Center for Infectious Disease"/>
            <person name="Wu L."/>
            <person name="Ma J."/>
        </authorList>
    </citation>
    <scope>NUCLEOTIDE SEQUENCE [LARGE SCALE GENOMIC DNA]</scope>
    <source>
        <strain evidence="2">WYCCWR 12678</strain>
    </source>
</reference>